<evidence type="ECO:0000313" key="5">
    <source>
        <dbReference type="EMBL" id="MPL77748.1"/>
    </source>
</evidence>
<protein>
    <recommendedName>
        <fullName evidence="6">UDP-glucose 6-dehydrogenase</fullName>
    </recommendedName>
</protein>
<dbReference type="InterPro" id="IPR036291">
    <property type="entry name" value="NAD(P)-bd_dom_sf"/>
</dbReference>
<evidence type="ECO:0000259" key="3">
    <source>
        <dbReference type="Pfam" id="PF00984"/>
    </source>
</evidence>
<dbReference type="PANTHER" id="PTHR43750:SF3">
    <property type="entry name" value="UDP-GLUCOSE 6-DEHYDROGENASE TUAD"/>
    <property type="match status" value="1"/>
</dbReference>
<dbReference type="Gene3D" id="3.90.550.10">
    <property type="entry name" value="Spore Coat Polysaccharide Biosynthesis Protein SpsA, Chain A"/>
    <property type="match status" value="1"/>
</dbReference>
<dbReference type="Gene3D" id="1.10.1040.10">
    <property type="entry name" value="N-(1-d-carboxylethyl)-l-norvaline Dehydrogenase, domain 2"/>
    <property type="match status" value="1"/>
</dbReference>
<dbReference type="InterPro" id="IPR008927">
    <property type="entry name" value="6-PGluconate_DH-like_C_sf"/>
</dbReference>
<dbReference type="EMBL" id="VSSQ01000109">
    <property type="protein sequence ID" value="MPL77748.1"/>
    <property type="molecule type" value="Genomic_DNA"/>
</dbReference>
<organism evidence="5">
    <name type="scientific">bioreactor metagenome</name>
    <dbReference type="NCBI Taxonomy" id="1076179"/>
    <lineage>
        <taxon>unclassified sequences</taxon>
        <taxon>metagenomes</taxon>
        <taxon>ecological metagenomes</taxon>
    </lineage>
</organism>
<evidence type="ECO:0000256" key="1">
    <source>
        <dbReference type="ARBA" id="ARBA00006601"/>
    </source>
</evidence>
<dbReference type="AlphaFoldDB" id="A0A644UFJ9"/>
<feature type="domain" description="UDP-glucose/GDP-mannose dehydrogenase dimerisation" evidence="3">
    <location>
        <begin position="158"/>
        <end position="248"/>
    </location>
</feature>
<comment type="caution">
    <text evidence="5">The sequence shown here is derived from an EMBL/GenBank/DDBJ whole genome shotgun (WGS) entry which is preliminary data.</text>
</comment>
<feature type="domain" description="Glycosyltransferase 2-like" evidence="2">
    <location>
        <begin position="265"/>
        <end position="425"/>
    </location>
</feature>
<evidence type="ECO:0008006" key="6">
    <source>
        <dbReference type="Google" id="ProtNLM"/>
    </source>
</evidence>
<dbReference type="InterPro" id="IPR013328">
    <property type="entry name" value="6PGD_dom2"/>
</dbReference>
<dbReference type="InterPro" id="IPR001173">
    <property type="entry name" value="Glyco_trans_2-like"/>
</dbReference>
<accession>A0A644UFJ9</accession>
<dbReference type="SUPFAM" id="SSF48179">
    <property type="entry name" value="6-phosphogluconate dehydrogenase C-terminal domain-like"/>
    <property type="match status" value="1"/>
</dbReference>
<proteinExistence type="inferred from homology"/>
<dbReference type="SUPFAM" id="SSF53448">
    <property type="entry name" value="Nucleotide-diphospho-sugar transferases"/>
    <property type="match status" value="1"/>
</dbReference>
<sequence length="524" mass="59227">MSKKVGIIGLGSVGWATVHSLSPKYEYCGYDIADSYDFSAILSSDIVFICVQTPLSQENRLDCSAVDDVLSQLDEAGYKNCIVVKSTLSVGFMDKAAEMHPKLRLVYMPEFLRERSSFTWCMEPDRIVVSGNDTDMEEALSYFTWVPESVPRLKMSWRSAEIGKLAHNAYIATKVSFTNEVEALSLMHKANPYDVMHLVWTDRRVNNPEHLTPYLGGYSGKCVPKDTKELMNCGGKHILLEAVETVNNSLRQKPNQTSRTEIITIIPTHSRPEYLQKAIASVANQRKPPSKVYIVYDEGDSSYQEIEKIASEYSSSLFISVLKNSHTKKLSGAVNTALEQAEMEFPDTMNTFVSNLDDDDWWDISYLQNVSKYADETKADWIISGLIRHDERNPNGYHQPVPQTLKADMFYISNPNIQGSNLFVRLSKMLEIGGFDENLMSTTDRDVGIRLCKANTSYSVLNNHLVHHNAIDDHPRLSVPGCMRKVNGMRAFYQKHSPNMTDEEKDAFKQRASKLFSVDIEESA</sequence>
<dbReference type="SUPFAM" id="SSF51735">
    <property type="entry name" value="NAD(P)-binding Rossmann-fold domains"/>
    <property type="match status" value="1"/>
</dbReference>
<comment type="similarity">
    <text evidence="1">Belongs to the UDP-glucose/GDP-mannose dehydrogenase family.</text>
</comment>
<evidence type="ECO:0000259" key="4">
    <source>
        <dbReference type="Pfam" id="PF03721"/>
    </source>
</evidence>
<dbReference type="InterPro" id="IPR014026">
    <property type="entry name" value="UDP-Glc/GDP-Man_DH_dimer"/>
</dbReference>
<dbReference type="GO" id="GO:0016616">
    <property type="term" value="F:oxidoreductase activity, acting on the CH-OH group of donors, NAD or NADP as acceptor"/>
    <property type="evidence" value="ECO:0007669"/>
    <property type="project" value="InterPro"/>
</dbReference>
<dbReference type="CDD" id="cd00761">
    <property type="entry name" value="Glyco_tranf_GTA_type"/>
    <property type="match status" value="1"/>
</dbReference>
<dbReference type="InterPro" id="IPR029044">
    <property type="entry name" value="Nucleotide-diphossugar_trans"/>
</dbReference>
<dbReference type="Pfam" id="PF00984">
    <property type="entry name" value="UDPG_MGDP_dh"/>
    <property type="match status" value="1"/>
</dbReference>
<dbReference type="Pfam" id="PF03721">
    <property type="entry name" value="UDPG_MGDP_dh_N"/>
    <property type="match status" value="1"/>
</dbReference>
<dbReference type="PANTHER" id="PTHR43750">
    <property type="entry name" value="UDP-GLUCOSE 6-DEHYDROGENASE TUAD"/>
    <property type="match status" value="1"/>
</dbReference>
<gene>
    <name evidence="5" type="ORF">SDC9_23608</name>
</gene>
<dbReference type="Gene3D" id="3.40.50.720">
    <property type="entry name" value="NAD(P)-binding Rossmann-like Domain"/>
    <property type="match status" value="1"/>
</dbReference>
<dbReference type="InterPro" id="IPR001732">
    <property type="entry name" value="UDP-Glc/GDP-Man_DH_N"/>
</dbReference>
<feature type="domain" description="UDP-glucose/GDP-mannose dehydrogenase N-terminal" evidence="4">
    <location>
        <begin position="40"/>
        <end position="140"/>
    </location>
</feature>
<evidence type="ECO:0000259" key="2">
    <source>
        <dbReference type="Pfam" id="PF00535"/>
    </source>
</evidence>
<dbReference type="Pfam" id="PF00535">
    <property type="entry name" value="Glycos_transf_2"/>
    <property type="match status" value="1"/>
</dbReference>
<dbReference type="GO" id="GO:0051287">
    <property type="term" value="F:NAD binding"/>
    <property type="evidence" value="ECO:0007669"/>
    <property type="project" value="InterPro"/>
</dbReference>
<reference evidence="5" key="1">
    <citation type="submission" date="2019-08" db="EMBL/GenBank/DDBJ databases">
        <authorList>
            <person name="Kucharzyk K."/>
            <person name="Murdoch R.W."/>
            <person name="Higgins S."/>
            <person name="Loffler F."/>
        </authorList>
    </citation>
    <scope>NUCLEOTIDE SEQUENCE</scope>
</reference>
<name>A0A644UFJ9_9ZZZZ</name>